<keyword evidence="3" id="KW-0464">Manganese</keyword>
<dbReference type="EMBL" id="BNCO01000004">
    <property type="protein sequence ID" value="GIL47019.1"/>
    <property type="molecule type" value="Genomic_DNA"/>
</dbReference>
<dbReference type="InterPro" id="IPR029052">
    <property type="entry name" value="Metallo-depent_PP-like"/>
</dbReference>
<comment type="caution">
    <text evidence="7">The sequence shown here is derived from an EMBL/GenBank/DDBJ whole genome shotgun (WGS) entry which is preliminary data.</text>
</comment>
<protein>
    <recommendedName>
        <fullName evidence="4">Serine/threonine-protein phosphatase</fullName>
        <ecNumber evidence="4">3.1.3.16</ecNumber>
    </recommendedName>
</protein>
<reference evidence="7" key="1">
    <citation type="journal article" date="2021" name="Proc. Natl. Acad. Sci. U.S.A.">
        <title>Three genomes in the algal genus Volvox reveal the fate of a haploid sex-determining region after a transition to homothallism.</title>
        <authorList>
            <person name="Yamamoto K."/>
            <person name="Hamaji T."/>
            <person name="Kawai-Toyooka H."/>
            <person name="Matsuzaki R."/>
            <person name="Takahashi F."/>
            <person name="Nishimura Y."/>
            <person name="Kawachi M."/>
            <person name="Noguchi H."/>
            <person name="Minakuchi Y."/>
            <person name="Umen J.G."/>
            <person name="Toyoda A."/>
            <person name="Nozaki H."/>
        </authorList>
    </citation>
    <scope>NUCLEOTIDE SEQUENCE</scope>
    <source>
        <strain evidence="7">NIES-3780</strain>
    </source>
</reference>
<evidence type="ECO:0000256" key="1">
    <source>
        <dbReference type="ARBA" id="ARBA00001936"/>
    </source>
</evidence>
<dbReference type="Gene3D" id="3.60.21.10">
    <property type="match status" value="1"/>
</dbReference>
<evidence type="ECO:0000313" key="8">
    <source>
        <dbReference type="Proteomes" id="UP000747399"/>
    </source>
</evidence>
<feature type="region of interest" description="Disordered" evidence="5">
    <location>
        <begin position="389"/>
        <end position="456"/>
    </location>
</feature>
<accession>A0A8J4AT45</accession>
<name>A0A8J4AT45_9CHLO</name>
<dbReference type="Pfam" id="PF00149">
    <property type="entry name" value="Metallophos"/>
    <property type="match status" value="1"/>
</dbReference>
<dbReference type="InterPro" id="IPR004843">
    <property type="entry name" value="Calcineurin-like_PHP"/>
</dbReference>
<dbReference type="GO" id="GO:0004722">
    <property type="term" value="F:protein serine/threonine phosphatase activity"/>
    <property type="evidence" value="ECO:0007669"/>
    <property type="project" value="UniProtKB-EC"/>
</dbReference>
<dbReference type="Proteomes" id="UP000747399">
    <property type="component" value="Unassembled WGS sequence"/>
</dbReference>
<evidence type="ECO:0000256" key="2">
    <source>
        <dbReference type="ARBA" id="ARBA00022723"/>
    </source>
</evidence>
<keyword evidence="8" id="KW-1185">Reference proteome</keyword>
<feature type="domain" description="Serine/threonine specific protein phosphatases" evidence="6">
    <location>
        <begin position="132"/>
        <end position="137"/>
    </location>
</feature>
<comment type="catalytic activity">
    <reaction evidence="4">
        <text>O-phospho-L-threonyl-[protein] + H2O = L-threonyl-[protein] + phosphate</text>
        <dbReference type="Rhea" id="RHEA:47004"/>
        <dbReference type="Rhea" id="RHEA-COMP:11060"/>
        <dbReference type="Rhea" id="RHEA-COMP:11605"/>
        <dbReference type="ChEBI" id="CHEBI:15377"/>
        <dbReference type="ChEBI" id="CHEBI:30013"/>
        <dbReference type="ChEBI" id="CHEBI:43474"/>
        <dbReference type="ChEBI" id="CHEBI:61977"/>
        <dbReference type="EC" id="3.1.3.16"/>
    </reaction>
</comment>
<dbReference type="InterPro" id="IPR051134">
    <property type="entry name" value="PPP_phosphatase"/>
</dbReference>
<dbReference type="SUPFAM" id="SSF56300">
    <property type="entry name" value="Metallo-dependent phosphatases"/>
    <property type="match status" value="1"/>
</dbReference>
<evidence type="ECO:0000256" key="5">
    <source>
        <dbReference type="SAM" id="MobiDB-lite"/>
    </source>
</evidence>
<keyword evidence="4" id="KW-0378">Hydrolase</keyword>
<dbReference type="GO" id="GO:0046872">
    <property type="term" value="F:metal ion binding"/>
    <property type="evidence" value="ECO:0007669"/>
    <property type="project" value="UniProtKB-KW"/>
</dbReference>
<dbReference type="SMART" id="SM00156">
    <property type="entry name" value="PP2Ac"/>
    <property type="match status" value="1"/>
</dbReference>
<sequence length="456" mass="48915">MAVLDLPPTLEQVAQLQARMLEALPDGAAQLKTILPAEQLVSLLRATEAELRSEPTLVEISVEDPHAQIFVFGDTHGHFPDVAHILTQIGYPSPTRILVFNGDYVDRGSWGVELLALLCCLKCAAPKSIYLLRGNHESSSCTKWYGYSQEIRAKYEKQSKDIYSASKKLFSVMPLAALIQRNTLVMHGGLFRKPPEPKRGAKRRKVIHPTRAGVKLEPGTLDHLRVASKGGMDPDGCGTSLLATDVLWSDPIAAPGLFENDARGVGLIFGPDVTEAFLKANGLRLIIRSHEGPDARDKRSDLQQVLEGYSFDHNTPAGQLVTVFSAPDYPQFQAVAGGGDDAGKRCNNLAAVAVLSAPDYATPNMRTFEAVKPRPKADPYYDFEACCDSDTEAPAGNEGGSVVSSGTELEGDEAEGPPLSQTDGHPDINPAEPPETVSPPADAAPPPAAIVLETAP</sequence>
<dbReference type="InterPro" id="IPR006186">
    <property type="entry name" value="Ser/Thr-sp_prot-phosphatase"/>
</dbReference>
<gene>
    <name evidence="7" type="ORF">Vafri_3855</name>
</gene>
<keyword evidence="2" id="KW-0479">Metal-binding</keyword>
<comment type="similarity">
    <text evidence="4">Belongs to the PPP phosphatase family.</text>
</comment>
<dbReference type="PANTHER" id="PTHR45668:SF9">
    <property type="entry name" value="SERINE_THREONINE-PROTEIN PHOSPHATASE 7"/>
    <property type="match status" value="1"/>
</dbReference>
<evidence type="ECO:0000313" key="7">
    <source>
        <dbReference type="EMBL" id="GIL47019.1"/>
    </source>
</evidence>
<proteinExistence type="inferred from homology"/>
<evidence type="ECO:0000256" key="3">
    <source>
        <dbReference type="ARBA" id="ARBA00023211"/>
    </source>
</evidence>
<dbReference type="PROSITE" id="PS00125">
    <property type="entry name" value="SER_THR_PHOSPHATASE"/>
    <property type="match status" value="1"/>
</dbReference>
<comment type="cofactor">
    <cofactor evidence="1">
        <name>Mn(2+)</name>
        <dbReference type="ChEBI" id="CHEBI:29035"/>
    </cofactor>
</comment>
<evidence type="ECO:0000256" key="4">
    <source>
        <dbReference type="RuleBase" id="RU004273"/>
    </source>
</evidence>
<dbReference type="AlphaFoldDB" id="A0A8J4AT45"/>
<dbReference type="PRINTS" id="PR00114">
    <property type="entry name" value="STPHPHTASE"/>
</dbReference>
<evidence type="ECO:0000259" key="6">
    <source>
        <dbReference type="PROSITE" id="PS00125"/>
    </source>
</evidence>
<feature type="compositionally biased region" description="Pro residues" evidence="5">
    <location>
        <begin position="431"/>
        <end position="448"/>
    </location>
</feature>
<dbReference type="EC" id="3.1.3.16" evidence="4"/>
<dbReference type="PANTHER" id="PTHR45668">
    <property type="entry name" value="SERINE/THREONINE-PROTEIN PHOSPHATASE 5-RELATED"/>
    <property type="match status" value="1"/>
</dbReference>
<organism evidence="7 8">
    <name type="scientific">Volvox africanus</name>
    <dbReference type="NCBI Taxonomy" id="51714"/>
    <lineage>
        <taxon>Eukaryota</taxon>
        <taxon>Viridiplantae</taxon>
        <taxon>Chlorophyta</taxon>
        <taxon>core chlorophytes</taxon>
        <taxon>Chlorophyceae</taxon>
        <taxon>CS clade</taxon>
        <taxon>Chlamydomonadales</taxon>
        <taxon>Volvocaceae</taxon>
        <taxon>Volvox</taxon>
    </lineage>
</organism>